<keyword evidence="2" id="KW-1185">Reference proteome</keyword>
<accession>A0A1G5J379</accession>
<protein>
    <submittedName>
        <fullName evidence="1">Uncharacterized protein</fullName>
    </submittedName>
</protein>
<dbReference type="EMBL" id="FMVF01000012">
    <property type="protein sequence ID" value="SCY82158.1"/>
    <property type="molecule type" value="Genomic_DNA"/>
</dbReference>
<gene>
    <name evidence="1" type="ORF">SAMN02927903_02477</name>
</gene>
<dbReference type="STRING" id="490189.SAMN02927903_02477"/>
<evidence type="ECO:0000313" key="1">
    <source>
        <dbReference type="EMBL" id="SCY82158.1"/>
    </source>
</evidence>
<dbReference type="Proteomes" id="UP000199354">
    <property type="component" value="Unassembled WGS sequence"/>
</dbReference>
<sequence>MKIYLFFFIYVFGFLSAFSQVGINTSNPVSTLDINGNLSVKHVALTGAGSATNINDGVYISVNPSATNQEFKLPDPATVPGRVYFIRNVSSFTAKITMYGGVSKLFYFAKSWTGSSAQIYMYSSDSCGCTVADHPNNGNGYRSLIVLSDGSNWNVFN</sequence>
<dbReference type="RefSeq" id="WP_091144388.1">
    <property type="nucleotide sequence ID" value="NZ_FMVF01000012.1"/>
</dbReference>
<name>A0A1G5J379_9FLAO</name>
<reference evidence="1 2" key="1">
    <citation type="submission" date="2016-10" db="EMBL/GenBank/DDBJ databases">
        <authorList>
            <person name="de Groot N.N."/>
        </authorList>
    </citation>
    <scope>NUCLEOTIDE SEQUENCE [LARGE SCALE GENOMIC DNA]</scope>
    <source>
        <strain evidence="1 2">CGMCC 1.7031</strain>
    </source>
</reference>
<evidence type="ECO:0000313" key="2">
    <source>
        <dbReference type="Proteomes" id="UP000199354"/>
    </source>
</evidence>
<proteinExistence type="predicted"/>
<dbReference type="OrthoDB" id="1251128at2"/>
<dbReference type="AlphaFoldDB" id="A0A1G5J379"/>
<organism evidence="1 2">
    <name type="scientific">Flavobacterium caeni</name>
    <dbReference type="NCBI Taxonomy" id="490189"/>
    <lineage>
        <taxon>Bacteria</taxon>
        <taxon>Pseudomonadati</taxon>
        <taxon>Bacteroidota</taxon>
        <taxon>Flavobacteriia</taxon>
        <taxon>Flavobacteriales</taxon>
        <taxon>Flavobacteriaceae</taxon>
        <taxon>Flavobacterium</taxon>
    </lineage>
</organism>